<dbReference type="EMBL" id="BQNB010019696">
    <property type="protein sequence ID" value="GJT88071.1"/>
    <property type="molecule type" value="Genomic_DNA"/>
</dbReference>
<accession>A0ABQ5HJM8</accession>
<organism evidence="2 3">
    <name type="scientific">Tanacetum coccineum</name>
    <dbReference type="NCBI Taxonomy" id="301880"/>
    <lineage>
        <taxon>Eukaryota</taxon>
        <taxon>Viridiplantae</taxon>
        <taxon>Streptophyta</taxon>
        <taxon>Embryophyta</taxon>
        <taxon>Tracheophyta</taxon>
        <taxon>Spermatophyta</taxon>
        <taxon>Magnoliopsida</taxon>
        <taxon>eudicotyledons</taxon>
        <taxon>Gunneridae</taxon>
        <taxon>Pentapetalae</taxon>
        <taxon>asterids</taxon>
        <taxon>campanulids</taxon>
        <taxon>Asterales</taxon>
        <taxon>Asteraceae</taxon>
        <taxon>Asteroideae</taxon>
        <taxon>Anthemideae</taxon>
        <taxon>Anthemidinae</taxon>
        <taxon>Tanacetum</taxon>
    </lineage>
</organism>
<name>A0ABQ5HJM8_9ASTR</name>
<evidence type="ECO:0000313" key="2">
    <source>
        <dbReference type="EMBL" id="GJT88071.1"/>
    </source>
</evidence>
<keyword evidence="1" id="KW-0732">Signal</keyword>
<feature type="chain" id="PRO_5046537241" evidence="1">
    <location>
        <begin position="27"/>
        <end position="175"/>
    </location>
</feature>
<proteinExistence type="predicted"/>
<feature type="signal peptide" evidence="1">
    <location>
        <begin position="1"/>
        <end position="26"/>
    </location>
</feature>
<sequence>MAGKGCALHHWVHDVVFIVSIQLVDSDSIFGSIVPLVKPLDIRKLESSSSRLLELAVNPYKSFSQSFIIILQLVLSIVPRLLVCRNDVVLLNAMIHADSAIASLMFYFHEHVLMDDLWSIDFPTSLEYVTNATKMHAVVTASAQNDRGILEAGKSTRFELASQECQFRLSTSRSV</sequence>
<comment type="caution">
    <text evidence="2">The sequence shown here is derived from an EMBL/GenBank/DDBJ whole genome shotgun (WGS) entry which is preliminary data.</text>
</comment>
<reference evidence="2" key="2">
    <citation type="submission" date="2022-01" db="EMBL/GenBank/DDBJ databases">
        <authorList>
            <person name="Yamashiro T."/>
            <person name="Shiraishi A."/>
            <person name="Satake H."/>
            <person name="Nakayama K."/>
        </authorList>
    </citation>
    <scope>NUCLEOTIDE SEQUENCE</scope>
</reference>
<evidence type="ECO:0000313" key="3">
    <source>
        <dbReference type="Proteomes" id="UP001151760"/>
    </source>
</evidence>
<protein>
    <submittedName>
        <fullName evidence="2">Uncharacterized protein</fullName>
    </submittedName>
</protein>
<evidence type="ECO:0000256" key="1">
    <source>
        <dbReference type="SAM" id="SignalP"/>
    </source>
</evidence>
<keyword evidence="3" id="KW-1185">Reference proteome</keyword>
<gene>
    <name evidence="2" type="ORF">Tco_1069788</name>
</gene>
<reference evidence="2" key="1">
    <citation type="journal article" date="2022" name="Int. J. Mol. Sci.">
        <title>Draft Genome of Tanacetum Coccineum: Genomic Comparison of Closely Related Tanacetum-Family Plants.</title>
        <authorList>
            <person name="Yamashiro T."/>
            <person name="Shiraishi A."/>
            <person name="Nakayama K."/>
            <person name="Satake H."/>
        </authorList>
    </citation>
    <scope>NUCLEOTIDE SEQUENCE</scope>
</reference>
<dbReference type="Proteomes" id="UP001151760">
    <property type="component" value="Unassembled WGS sequence"/>
</dbReference>